<sequence length="149" mass="16301">MATLNIIVGSVYGNAENVAEEVQTFLEDKGIDSEIFKDPDVSDFTDPKALLVITSTTGQGDLPPNLEFPIDELRTQFPLLEQKPFAVAALGDSSYGESFCGGGKICQELLTELQGFPVVDMLEVDAMETLEPEQDVLEWFKGIQQKLLG</sequence>
<feature type="domain" description="Flavodoxin-like" evidence="4">
    <location>
        <begin position="4"/>
        <end position="144"/>
    </location>
</feature>
<dbReference type="EMBL" id="JAQQXP010000001">
    <property type="protein sequence ID" value="MDC8830397.1"/>
    <property type="molecule type" value="Genomic_DNA"/>
</dbReference>
<protein>
    <submittedName>
        <fullName evidence="5">Flavodoxin domain-containing protein</fullName>
    </submittedName>
</protein>
<name>A0ABT5L050_9ALTE</name>
<accession>A0ABT5L050</accession>
<keyword evidence="2" id="KW-0285">Flavoprotein</keyword>
<dbReference type="SUPFAM" id="SSF52218">
    <property type="entry name" value="Flavoproteins"/>
    <property type="match status" value="1"/>
</dbReference>
<dbReference type="InterPro" id="IPR008254">
    <property type="entry name" value="Flavodoxin/NO_synth"/>
</dbReference>
<evidence type="ECO:0000313" key="5">
    <source>
        <dbReference type="EMBL" id="MDC8830397.1"/>
    </source>
</evidence>
<reference evidence="5 6" key="1">
    <citation type="submission" date="2022-10" db="EMBL/GenBank/DDBJ databases">
        <title>Alteromonas sp. chi3 Genome sequencing.</title>
        <authorList>
            <person name="Park S."/>
        </authorList>
    </citation>
    <scope>NUCLEOTIDE SEQUENCE [LARGE SCALE GENOMIC DNA]</scope>
    <source>
        <strain evidence="6">chi3</strain>
    </source>
</reference>
<dbReference type="Pfam" id="PF00258">
    <property type="entry name" value="Flavodoxin_1"/>
    <property type="match status" value="1"/>
</dbReference>
<evidence type="ECO:0000313" key="6">
    <source>
        <dbReference type="Proteomes" id="UP001218788"/>
    </source>
</evidence>
<organism evidence="5 6">
    <name type="scientific">Alteromonas gilva</name>
    <dbReference type="NCBI Taxonomy" id="2987522"/>
    <lineage>
        <taxon>Bacteria</taxon>
        <taxon>Pseudomonadati</taxon>
        <taxon>Pseudomonadota</taxon>
        <taxon>Gammaproteobacteria</taxon>
        <taxon>Alteromonadales</taxon>
        <taxon>Alteromonadaceae</taxon>
        <taxon>Alteromonas/Salinimonas group</taxon>
        <taxon>Alteromonas</taxon>
    </lineage>
</organism>
<evidence type="ECO:0000256" key="2">
    <source>
        <dbReference type="ARBA" id="ARBA00022630"/>
    </source>
</evidence>
<dbReference type="Gene3D" id="3.40.50.360">
    <property type="match status" value="1"/>
</dbReference>
<evidence type="ECO:0000256" key="3">
    <source>
        <dbReference type="ARBA" id="ARBA00022643"/>
    </source>
</evidence>
<dbReference type="PANTHER" id="PTHR19384:SF128">
    <property type="entry name" value="NADPH OXIDOREDUCTASE A"/>
    <property type="match status" value="1"/>
</dbReference>
<proteinExistence type="predicted"/>
<evidence type="ECO:0000256" key="1">
    <source>
        <dbReference type="ARBA" id="ARBA00001917"/>
    </source>
</evidence>
<evidence type="ECO:0000259" key="4">
    <source>
        <dbReference type="PROSITE" id="PS50902"/>
    </source>
</evidence>
<dbReference type="InterPro" id="IPR029039">
    <property type="entry name" value="Flavoprotein-like_sf"/>
</dbReference>
<dbReference type="PANTHER" id="PTHR19384">
    <property type="entry name" value="NITRIC OXIDE SYNTHASE-RELATED"/>
    <property type="match status" value="1"/>
</dbReference>
<dbReference type="Proteomes" id="UP001218788">
    <property type="component" value="Unassembled WGS sequence"/>
</dbReference>
<keyword evidence="6" id="KW-1185">Reference proteome</keyword>
<comment type="caution">
    <text evidence="5">The sequence shown here is derived from an EMBL/GenBank/DDBJ whole genome shotgun (WGS) entry which is preliminary data.</text>
</comment>
<dbReference type="PROSITE" id="PS50902">
    <property type="entry name" value="FLAVODOXIN_LIKE"/>
    <property type="match status" value="1"/>
</dbReference>
<comment type="cofactor">
    <cofactor evidence="1">
        <name>FMN</name>
        <dbReference type="ChEBI" id="CHEBI:58210"/>
    </cofactor>
</comment>
<keyword evidence="3" id="KW-0288">FMN</keyword>
<dbReference type="RefSeq" id="WP_273639208.1">
    <property type="nucleotide sequence ID" value="NZ_JAQQXP010000001.1"/>
</dbReference>
<gene>
    <name evidence="5" type="ORF">OIK42_06415</name>
</gene>